<keyword evidence="3" id="KW-1185">Reference proteome</keyword>
<organism evidence="2 3">
    <name type="scientific">Myotis davidii</name>
    <name type="common">David's myotis</name>
    <dbReference type="NCBI Taxonomy" id="225400"/>
    <lineage>
        <taxon>Eukaryota</taxon>
        <taxon>Metazoa</taxon>
        <taxon>Chordata</taxon>
        <taxon>Craniata</taxon>
        <taxon>Vertebrata</taxon>
        <taxon>Euteleostomi</taxon>
        <taxon>Mammalia</taxon>
        <taxon>Eutheria</taxon>
        <taxon>Laurasiatheria</taxon>
        <taxon>Chiroptera</taxon>
        <taxon>Yangochiroptera</taxon>
        <taxon>Vespertilionidae</taxon>
        <taxon>Myotis</taxon>
    </lineage>
</organism>
<feature type="region of interest" description="Disordered" evidence="1">
    <location>
        <begin position="1"/>
        <end position="49"/>
    </location>
</feature>
<sequence length="74" mass="8009">MDAGDDHAVQARSQDRPVDLMDSPEVGTASQPCRPPGGRFQRDSSLHSPTEAAMVLLQVKILGPRDPLQRKCGN</sequence>
<dbReference type="Proteomes" id="UP000010556">
    <property type="component" value="Unassembled WGS sequence"/>
</dbReference>
<dbReference type="AlphaFoldDB" id="L5LSX7"/>
<evidence type="ECO:0000256" key="1">
    <source>
        <dbReference type="SAM" id="MobiDB-lite"/>
    </source>
</evidence>
<evidence type="ECO:0000313" key="3">
    <source>
        <dbReference type="Proteomes" id="UP000010556"/>
    </source>
</evidence>
<gene>
    <name evidence="2" type="ORF">MDA_GLEAN10012567</name>
</gene>
<reference evidence="3" key="1">
    <citation type="journal article" date="2013" name="Science">
        <title>Comparative analysis of bat genomes provides insight into the evolution of flight and immunity.</title>
        <authorList>
            <person name="Zhang G."/>
            <person name="Cowled C."/>
            <person name="Shi Z."/>
            <person name="Huang Z."/>
            <person name="Bishop-Lilly K.A."/>
            <person name="Fang X."/>
            <person name="Wynne J.W."/>
            <person name="Xiong Z."/>
            <person name="Baker M.L."/>
            <person name="Zhao W."/>
            <person name="Tachedjian M."/>
            <person name="Zhu Y."/>
            <person name="Zhou P."/>
            <person name="Jiang X."/>
            <person name="Ng J."/>
            <person name="Yang L."/>
            <person name="Wu L."/>
            <person name="Xiao J."/>
            <person name="Feng Y."/>
            <person name="Chen Y."/>
            <person name="Sun X."/>
            <person name="Zhang Y."/>
            <person name="Marsh G.A."/>
            <person name="Crameri G."/>
            <person name="Broder C.C."/>
            <person name="Frey K.G."/>
            <person name="Wang L.F."/>
            <person name="Wang J."/>
        </authorList>
    </citation>
    <scope>NUCLEOTIDE SEQUENCE [LARGE SCALE GENOMIC DNA]</scope>
</reference>
<evidence type="ECO:0000313" key="2">
    <source>
        <dbReference type="EMBL" id="ELK29167.1"/>
    </source>
</evidence>
<feature type="compositionally biased region" description="Basic and acidic residues" evidence="1">
    <location>
        <begin position="1"/>
        <end position="19"/>
    </location>
</feature>
<name>L5LSX7_MYODS</name>
<protein>
    <submittedName>
        <fullName evidence="2">Uncharacterized protein</fullName>
    </submittedName>
</protein>
<proteinExistence type="predicted"/>
<dbReference type="EMBL" id="KB108280">
    <property type="protein sequence ID" value="ELK29167.1"/>
    <property type="molecule type" value="Genomic_DNA"/>
</dbReference>
<accession>L5LSX7</accession>